<feature type="compositionally biased region" description="Basic and acidic residues" evidence="1">
    <location>
        <begin position="422"/>
        <end position="432"/>
    </location>
</feature>
<feature type="compositionally biased region" description="Low complexity" evidence="1">
    <location>
        <begin position="1248"/>
        <end position="1263"/>
    </location>
</feature>
<feature type="compositionally biased region" description="Pro residues" evidence="1">
    <location>
        <begin position="2030"/>
        <end position="2041"/>
    </location>
</feature>
<dbReference type="InterPro" id="IPR051571">
    <property type="entry name" value="N-CoR_corepressor"/>
</dbReference>
<feature type="region of interest" description="Disordered" evidence="1">
    <location>
        <begin position="1500"/>
        <end position="2041"/>
    </location>
</feature>
<feature type="compositionally biased region" description="Polar residues" evidence="1">
    <location>
        <begin position="1"/>
        <end position="12"/>
    </location>
</feature>
<feature type="compositionally biased region" description="Low complexity" evidence="1">
    <location>
        <begin position="1765"/>
        <end position="1783"/>
    </location>
</feature>
<feature type="region of interest" description="Disordered" evidence="1">
    <location>
        <begin position="785"/>
        <end position="808"/>
    </location>
</feature>
<feature type="region of interest" description="Disordered" evidence="1">
    <location>
        <begin position="1387"/>
        <end position="1406"/>
    </location>
</feature>
<feature type="compositionally biased region" description="Polar residues" evidence="1">
    <location>
        <begin position="1264"/>
        <end position="1279"/>
    </location>
</feature>
<feature type="region of interest" description="Disordered" evidence="1">
    <location>
        <begin position="1423"/>
        <end position="1466"/>
    </location>
</feature>
<feature type="compositionally biased region" description="Polar residues" evidence="1">
    <location>
        <begin position="521"/>
        <end position="531"/>
    </location>
</feature>
<evidence type="ECO:0000256" key="1">
    <source>
        <dbReference type="SAM" id="MobiDB-lite"/>
    </source>
</evidence>
<feature type="region of interest" description="Disordered" evidence="1">
    <location>
        <begin position="894"/>
        <end position="921"/>
    </location>
</feature>
<comment type="caution">
    <text evidence="3">The sequence shown here is derived from an EMBL/GenBank/DDBJ whole genome shotgun (WGS) entry which is preliminary data.</text>
</comment>
<feature type="compositionally biased region" description="Polar residues" evidence="1">
    <location>
        <begin position="547"/>
        <end position="557"/>
    </location>
</feature>
<feature type="compositionally biased region" description="Basic and acidic residues" evidence="1">
    <location>
        <begin position="443"/>
        <end position="471"/>
    </location>
</feature>
<feature type="region of interest" description="Disordered" evidence="1">
    <location>
        <begin position="1"/>
        <end position="715"/>
    </location>
</feature>
<feature type="compositionally biased region" description="Polar residues" evidence="1">
    <location>
        <begin position="1114"/>
        <end position="1123"/>
    </location>
</feature>
<dbReference type="OrthoDB" id="6133115at2759"/>
<feature type="compositionally biased region" description="Low complexity" evidence="1">
    <location>
        <begin position="312"/>
        <end position="324"/>
    </location>
</feature>
<feature type="region of interest" description="Disordered" evidence="1">
    <location>
        <begin position="1061"/>
        <end position="1279"/>
    </location>
</feature>
<dbReference type="PANTHER" id="PTHR13992:SF39">
    <property type="entry name" value="SMRTER, ISOFORM G"/>
    <property type="match status" value="1"/>
</dbReference>
<feature type="compositionally biased region" description="Basic and acidic residues" evidence="1">
    <location>
        <begin position="72"/>
        <end position="124"/>
    </location>
</feature>
<feature type="compositionally biased region" description="Low complexity" evidence="1">
    <location>
        <begin position="1663"/>
        <end position="1679"/>
    </location>
</feature>
<dbReference type="SUPFAM" id="SSF46689">
    <property type="entry name" value="Homeodomain-like"/>
    <property type="match status" value="2"/>
</dbReference>
<feature type="compositionally biased region" description="Basic and acidic residues" evidence="1">
    <location>
        <begin position="336"/>
        <end position="361"/>
    </location>
</feature>
<evidence type="ECO:0000259" key="2">
    <source>
        <dbReference type="PROSITE" id="PS51293"/>
    </source>
</evidence>
<dbReference type="GO" id="GO:0034967">
    <property type="term" value="C:Set3 complex"/>
    <property type="evidence" value="ECO:0007669"/>
    <property type="project" value="TreeGrafter"/>
</dbReference>
<dbReference type="Gene3D" id="1.10.10.60">
    <property type="entry name" value="Homeodomain-like"/>
    <property type="match status" value="1"/>
</dbReference>
<dbReference type="Pfam" id="PF00249">
    <property type="entry name" value="Myb_DNA-binding"/>
    <property type="match status" value="1"/>
</dbReference>
<name>A0A0F8U9X5_9EURO</name>
<accession>A0A0F8U9X5</accession>
<feature type="compositionally biased region" description="Basic and acidic residues" evidence="1">
    <location>
        <begin position="1207"/>
        <end position="1227"/>
    </location>
</feature>
<feature type="compositionally biased region" description="Basic and acidic residues" evidence="1">
    <location>
        <begin position="139"/>
        <end position="162"/>
    </location>
</feature>
<feature type="compositionally biased region" description="Basic and acidic residues" evidence="1">
    <location>
        <begin position="1570"/>
        <end position="1584"/>
    </location>
</feature>
<evidence type="ECO:0000313" key="4">
    <source>
        <dbReference type="Proteomes" id="UP000034947"/>
    </source>
</evidence>
<dbReference type="Proteomes" id="UP000034947">
    <property type="component" value="Unassembled WGS sequence"/>
</dbReference>
<organism evidence="3 4">
    <name type="scientific">Aspergillus ochraceoroseus</name>
    <dbReference type="NCBI Taxonomy" id="138278"/>
    <lineage>
        <taxon>Eukaryota</taxon>
        <taxon>Fungi</taxon>
        <taxon>Dikarya</taxon>
        <taxon>Ascomycota</taxon>
        <taxon>Pezizomycotina</taxon>
        <taxon>Eurotiomycetes</taxon>
        <taxon>Eurotiomycetidae</taxon>
        <taxon>Eurotiales</taxon>
        <taxon>Aspergillaceae</taxon>
        <taxon>Aspergillus</taxon>
        <taxon>Aspergillus subgen. Nidulantes</taxon>
    </lineage>
</organism>
<protein>
    <recommendedName>
        <fullName evidence="2">SANT domain-containing protein</fullName>
    </recommendedName>
</protein>
<dbReference type="EMBL" id="JYKN01002392">
    <property type="protein sequence ID" value="KKK16564.1"/>
    <property type="molecule type" value="Genomic_DNA"/>
</dbReference>
<dbReference type="VEuPathDB" id="FungiDB:P175DRAFT_0480071"/>
<dbReference type="InterPro" id="IPR017884">
    <property type="entry name" value="SANT_dom"/>
</dbReference>
<feature type="compositionally biased region" description="Low complexity" evidence="1">
    <location>
        <begin position="1161"/>
        <end position="1198"/>
    </location>
</feature>
<feature type="compositionally biased region" description="Low complexity" evidence="1">
    <location>
        <begin position="1527"/>
        <end position="1546"/>
    </location>
</feature>
<feature type="compositionally biased region" description="Pro residues" evidence="1">
    <location>
        <begin position="1894"/>
        <end position="1903"/>
    </location>
</feature>
<feature type="compositionally biased region" description="Polar residues" evidence="1">
    <location>
        <begin position="1424"/>
        <end position="1437"/>
    </location>
</feature>
<dbReference type="Gene3D" id="1.20.58.1880">
    <property type="match status" value="1"/>
</dbReference>
<dbReference type="InterPro" id="IPR001005">
    <property type="entry name" value="SANT/Myb"/>
</dbReference>
<feature type="compositionally biased region" description="Low complexity" evidence="1">
    <location>
        <begin position="508"/>
        <end position="518"/>
    </location>
</feature>
<feature type="compositionally biased region" description="Polar residues" evidence="1">
    <location>
        <begin position="595"/>
        <end position="605"/>
    </location>
</feature>
<feature type="compositionally biased region" description="Pro residues" evidence="1">
    <location>
        <begin position="1740"/>
        <end position="1749"/>
    </location>
</feature>
<feature type="compositionally biased region" description="Basic and acidic residues" evidence="1">
    <location>
        <begin position="13"/>
        <end position="26"/>
    </location>
</feature>
<reference evidence="3 4" key="1">
    <citation type="submission" date="2015-02" db="EMBL/GenBank/DDBJ databases">
        <title>Draft Genome Sequences of Two Closely-Related Aflatoxigenic Aspergillus Species Obtained from the Cote d'Ivoire.</title>
        <authorList>
            <person name="Moore G.G."/>
            <person name="Beltz S.B."/>
            <person name="Mack B.M."/>
        </authorList>
    </citation>
    <scope>NUCLEOTIDE SEQUENCE [LARGE SCALE GENOMIC DNA]</scope>
    <source>
        <strain evidence="3 4">SRRC1432</strain>
    </source>
</reference>
<feature type="compositionally biased region" description="Basic and acidic residues" evidence="1">
    <location>
        <begin position="607"/>
        <end position="633"/>
    </location>
</feature>
<feature type="compositionally biased region" description="Basic and acidic residues" evidence="1">
    <location>
        <begin position="1131"/>
        <end position="1142"/>
    </location>
</feature>
<dbReference type="SMART" id="SM00717">
    <property type="entry name" value="SANT"/>
    <property type="match status" value="2"/>
</dbReference>
<dbReference type="PANTHER" id="PTHR13992">
    <property type="entry name" value="NUCLEAR RECEPTOR CO-REPRESSOR RELATED NCOR"/>
    <property type="match status" value="1"/>
</dbReference>
<feature type="compositionally biased region" description="Polar residues" evidence="1">
    <location>
        <begin position="1822"/>
        <end position="1839"/>
    </location>
</feature>
<evidence type="ECO:0000313" key="3">
    <source>
        <dbReference type="EMBL" id="KKK16564.1"/>
    </source>
</evidence>
<dbReference type="GO" id="GO:0006357">
    <property type="term" value="P:regulation of transcription by RNA polymerase II"/>
    <property type="evidence" value="ECO:0007669"/>
    <property type="project" value="TreeGrafter"/>
</dbReference>
<dbReference type="InterPro" id="IPR009057">
    <property type="entry name" value="Homeodomain-like_sf"/>
</dbReference>
<dbReference type="PROSITE" id="PS51293">
    <property type="entry name" value="SANT"/>
    <property type="match status" value="1"/>
</dbReference>
<feature type="compositionally biased region" description="Basic residues" evidence="1">
    <location>
        <begin position="1061"/>
        <end position="1073"/>
    </location>
</feature>
<feature type="domain" description="SANT" evidence="2">
    <location>
        <begin position="1002"/>
        <end position="1053"/>
    </location>
</feature>
<feature type="compositionally biased region" description="Gly residues" evidence="1">
    <location>
        <begin position="59"/>
        <end position="69"/>
    </location>
</feature>
<feature type="compositionally biased region" description="Low complexity" evidence="1">
    <location>
        <begin position="1709"/>
        <end position="1727"/>
    </location>
</feature>
<proteinExistence type="predicted"/>
<feature type="compositionally biased region" description="Polar residues" evidence="1">
    <location>
        <begin position="1850"/>
        <end position="1862"/>
    </location>
</feature>
<keyword evidence="4" id="KW-1185">Reference proteome</keyword>
<feature type="compositionally biased region" description="Basic and acidic residues" evidence="1">
    <location>
        <begin position="208"/>
        <end position="310"/>
    </location>
</feature>
<gene>
    <name evidence="3" type="ORF">AOCH_005551</name>
</gene>
<dbReference type="CDD" id="cd00167">
    <property type="entry name" value="SANT"/>
    <property type="match status" value="1"/>
</dbReference>
<sequence length="2041" mass="223490">MSSRYPPSSGYNSRDRSPQRFGDRRPPAGPRGSDDANLPIGREPPRAPKALIDPPRGAPFGGRGRGYYPGRGDFRDRDRDPRDRDRERDRDFRDLRDGPPPPFRRDIDRDWGRRTHDFDPREPRVGFGRGRSRSPPPLRDFRDMREPLARDPDMVRMRRGSRDSLMSVSSTAPDGPLVGTSHHPRAGPIRGRGRGEWEAGRGRGRLPYMDDRDSFRRRSRSRDARDVRWDRERERERERERDRERVLERDRERERIVMDRDRDRELDRRERERDREFDRREELDRRVERDDRDRPADLWKRDPPPSRNETRIPSNPAIPSASPSLHSAGSVPPPDKVPEQSAVEHPRKLSGDSWRDPERSEPLPPAARPAAAKEFLPPVVKRSPPPAAPQVPAFGTVTAPIPDLSTEKSIVDVPPPTTSLPKAEKDRHEHLPRPPMQPPTGPKADRGPPQHALDQRPRRDEPRGDEPRGDESGEGSVKLEGPARTLKPQPIVTGAPPKPADLSPPTAPAAMVAAKEPAVTPESSPSKSSTAVVPMPDEARALPLAGRSTSPVLQTSPRMHATNIPTGPRALQQRPATSRGPAKSNKQWVRPGYNRLSQSGPSPTITAKRDSIDNKDRGFSISEESKRETKAPDDDPPAALDVDEMDTSNDVTAPADKEPIAVPELPAVLKDRVASPQPPSIQEAAEKPAGERNSVLIPDFGRSSDEDEDENVFTPEYLEERKKIFEKDMKALRAELPPPPLEDPTVVSLLMRIQLLGMIAHERMPTKEPTPQPPPDAAAPIKETEIAPPVEFKSETKKTEEDQEPPTKMILDSLPDALSIEHLPFLNSGPPTPISDLDIYHENSTLYENVKDMFRGELVERRKEIAKKNTELRMDYLSYYKPWRINVWELDRAKDRRSSVTPGPTPPPAPSLTVTPTPVPEGRRYKGNSELDFQNALRASEISAQEELERRRENKATAQPDLTREAVIPDMLDPREAKARIYKDTNNIVDPAQAMDVFAFLPPPNDFTPEEHEIFTDAFMAYPKKWGKIAEALPKRDFRECIVHYYLTKEEIKYKAKLNKRWSRRGRAKRSARPKSNALMADLGVVKPDYDGEEEPTPVTDTGRPRRAAAPTFGDSSADTEQSGNGRRGNAARDGEQGEKPAGRRGPRSGAGTRGGRRGKAAQQQQQQAPQTPQPEQLNPTIPAAATVASSTTIVTPIPKTEILEPSVERASETAVRPKESTEREQIEAPPRAKSGRGRQKEGMYVFESTEPDSSTATPTATTRQSEVNYSSPQPTSYWSVPEQRDFPLLLAHFGRDFEGISNFMKTKTTVMVKNYFQRRIDSGQKDFEDIVADAEAKKARGEATGHLPMPNFTSKRRYEATPSSIIMPRPLAPNTEATPEVDDARLAPKSKHTGPPAQQQVPLHARPIQEKERSISRYPPLAQASSAPIASHSATGMSEEGSRAARGPTGIANRIPGPRLGYFPDDRRDITGTVLTHTAARPQEVPMSARQAAISGPDMTRMEPLHGQGFRSSNVDMHGSPLLPGQSAAPSQQQPYMQSRAQSQAQPPPALKPAGSHSRQSSLTKPASPRHEAEISPIRRDSVGQRPYYPLPGQHVGISQPPILSPSKEPTRMGPARVEPPEPPRQVPAKRSNIMSILNDEPEEPQPRKRFASDQPPVSATVVSPSRSVYASSSSSLAQPPPARSEEVKGPVYAQQSQYLPPSRHYSDYPSYSSMSGGSGTAADSGWMARFDPRGQQQPQPPPGPPAPNNRTPAALAPQPPYSPYTSSQSLSGPTLPNLSAPSPAPTLSPAPSQLPSYSASVYAQSPAPHTQVADSRSRDLTSQAPMYRSTIGSPTQRGSGGIAYSSRPGASTTPMQTSVNALGVGSRQPAPVSSYASTAPPTPASMTGAPPQQLPGGPPQGYPHAQPMVGGLQQPQPHRSLGLMGAQYGHNTPPPPSQLPGSRVGSLAGPGAQQMSMGRSYTPPALLQPNPVGGMGYGPGGPAPAVGSVHPLQARAAGPGSLGEAVPGPHGASSHHRVYSQGSNAGPLPGPLNPQHPAR</sequence>